<dbReference type="GO" id="GO:0008881">
    <property type="term" value="F:glutamate racemase activity"/>
    <property type="evidence" value="ECO:0007669"/>
    <property type="project" value="UniProtKB-UniRule"/>
</dbReference>
<dbReference type="PROSITE" id="PS00924">
    <property type="entry name" value="ASP_GLU_RACEMASE_2"/>
    <property type="match status" value="1"/>
</dbReference>
<evidence type="ECO:0000256" key="7">
    <source>
        <dbReference type="HAMAP-Rule" id="MF_00258"/>
    </source>
</evidence>
<protein>
    <recommendedName>
        <fullName evidence="2 7">Glutamate racemase</fullName>
        <ecNumber evidence="2 7">5.1.1.3</ecNumber>
    </recommendedName>
</protein>
<evidence type="ECO:0000313" key="9">
    <source>
        <dbReference type="Proteomes" id="UP001139095"/>
    </source>
</evidence>
<evidence type="ECO:0000256" key="5">
    <source>
        <dbReference type="ARBA" id="ARBA00023235"/>
    </source>
</evidence>
<comment type="similarity">
    <text evidence="7">Belongs to the aspartate/glutamate racemases family.</text>
</comment>
<dbReference type="GO" id="GO:0008360">
    <property type="term" value="P:regulation of cell shape"/>
    <property type="evidence" value="ECO:0007669"/>
    <property type="project" value="UniProtKB-KW"/>
</dbReference>
<dbReference type="InterPro" id="IPR004391">
    <property type="entry name" value="Glu_race"/>
</dbReference>
<feature type="binding site" evidence="7">
    <location>
        <begin position="72"/>
        <end position="73"/>
    </location>
    <ligand>
        <name>substrate</name>
    </ligand>
</feature>
<comment type="pathway">
    <text evidence="7">Cell wall biogenesis; peptidoglycan biosynthesis.</text>
</comment>
<feature type="binding site" evidence="7">
    <location>
        <begin position="182"/>
        <end position="183"/>
    </location>
    <ligand>
        <name>substrate</name>
    </ligand>
</feature>
<dbReference type="GO" id="GO:0071555">
    <property type="term" value="P:cell wall organization"/>
    <property type="evidence" value="ECO:0007669"/>
    <property type="project" value="UniProtKB-KW"/>
</dbReference>
<dbReference type="Proteomes" id="UP001139095">
    <property type="component" value="Unassembled WGS sequence"/>
</dbReference>
<sequence>MLKIGVLDSGAGGLTILNRIHHALPCLDLLYLADEQFAPYGDKTVEQLQSRLLAMGRFFEEEQVAAIVVACNTATVVAIDALRSVTRLPVIGVEPAVKPACRISKRRKVAVLATPVTAKSARLNKLIDLWKADSEVVILSSATLAFDIDAWPKSKSRIVSTIHCLSQEMKAKHIDTLVLACTHYPLVKSIFEQALGMDCDIIEPSEGVTSQLIRRLTSAYPLEMHQITTELQRLPSGAIELCSSKNIDSMSRLRAWVTDQDAICGTRQVALSCLVGETAKH</sequence>
<evidence type="ECO:0000256" key="4">
    <source>
        <dbReference type="ARBA" id="ARBA00022984"/>
    </source>
</evidence>
<feature type="binding site" evidence="7">
    <location>
        <begin position="40"/>
        <end position="41"/>
    </location>
    <ligand>
        <name>substrate</name>
    </ligand>
</feature>
<organism evidence="8 9">
    <name type="scientific">Marinomonas algarum</name>
    <dbReference type="NCBI Taxonomy" id="2883105"/>
    <lineage>
        <taxon>Bacteria</taxon>
        <taxon>Pseudomonadati</taxon>
        <taxon>Pseudomonadota</taxon>
        <taxon>Gammaproteobacteria</taxon>
        <taxon>Oceanospirillales</taxon>
        <taxon>Oceanospirillaceae</taxon>
        <taxon>Marinomonas</taxon>
    </lineage>
</organism>
<gene>
    <name evidence="7 8" type="primary">murI</name>
    <name evidence="8" type="ORF">LG368_08145</name>
</gene>
<proteinExistence type="inferred from homology"/>
<dbReference type="NCBIfam" id="TIGR00067">
    <property type="entry name" value="glut_race"/>
    <property type="match status" value="1"/>
</dbReference>
<dbReference type="Pfam" id="PF01177">
    <property type="entry name" value="Asp_Glu_race"/>
    <property type="match status" value="1"/>
</dbReference>
<accession>A0A9X1IP33</accession>
<dbReference type="PANTHER" id="PTHR21198:SF3">
    <property type="entry name" value="GLUTAMATE RACEMASE"/>
    <property type="match status" value="1"/>
</dbReference>
<dbReference type="SUPFAM" id="SSF53681">
    <property type="entry name" value="Aspartate/glutamate racemase"/>
    <property type="match status" value="2"/>
</dbReference>
<dbReference type="EMBL" id="JAJATW010000010">
    <property type="protein sequence ID" value="MCB5161871.1"/>
    <property type="molecule type" value="Genomic_DNA"/>
</dbReference>
<dbReference type="GO" id="GO:0009252">
    <property type="term" value="P:peptidoglycan biosynthetic process"/>
    <property type="evidence" value="ECO:0007669"/>
    <property type="project" value="UniProtKB-UniRule"/>
</dbReference>
<evidence type="ECO:0000256" key="1">
    <source>
        <dbReference type="ARBA" id="ARBA00001602"/>
    </source>
</evidence>
<dbReference type="EC" id="5.1.1.3" evidence="2 7"/>
<dbReference type="RefSeq" id="WP_226754238.1">
    <property type="nucleotide sequence ID" value="NZ_JAJATW010000010.1"/>
</dbReference>
<feature type="binding site" evidence="7">
    <location>
        <begin position="8"/>
        <end position="9"/>
    </location>
    <ligand>
        <name>substrate</name>
    </ligand>
</feature>
<dbReference type="InterPro" id="IPR001920">
    <property type="entry name" value="Asp/Glu_race"/>
</dbReference>
<dbReference type="PROSITE" id="PS00923">
    <property type="entry name" value="ASP_GLU_RACEMASE_1"/>
    <property type="match status" value="1"/>
</dbReference>
<keyword evidence="4 7" id="KW-0573">Peptidoglycan synthesis</keyword>
<dbReference type="PANTHER" id="PTHR21198">
    <property type="entry name" value="GLUTAMATE RACEMASE"/>
    <property type="match status" value="1"/>
</dbReference>
<comment type="function">
    <text evidence="7">Provides the (R)-glutamate required for cell wall biosynthesis.</text>
</comment>
<feature type="active site" description="Proton donor/acceptor" evidence="7">
    <location>
        <position position="71"/>
    </location>
</feature>
<dbReference type="InterPro" id="IPR015942">
    <property type="entry name" value="Asp/Glu/hydantoin_racemase"/>
</dbReference>
<comment type="caution">
    <text evidence="8">The sequence shown here is derived from an EMBL/GenBank/DDBJ whole genome shotgun (WGS) entry which is preliminary data.</text>
</comment>
<dbReference type="HAMAP" id="MF_00258">
    <property type="entry name" value="Glu_racemase"/>
    <property type="match status" value="1"/>
</dbReference>
<dbReference type="InterPro" id="IPR033134">
    <property type="entry name" value="Asp/Glu_racemase_AS_2"/>
</dbReference>
<name>A0A9X1IP33_9GAMM</name>
<evidence type="ECO:0000313" key="8">
    <source>
        <dbReference type="EMBL" id="MCB5161871.1"/>
    </source>
</evidence>
<evidence type="ECO:0000256" key="2">
    <source>
        <dbReference type="ARBA" id="ARBA00013090"/>
    </source>
</evidence>
<evidence type="ECO:0000256" key="3">
    <source>
        <dbReference type="ARBA" id="ARBA00022960"/>
    </source>
</evidence>
<reference evidence="8" key="1">
    <citation type="submission" date="2021-10" db="EMBL/GenBank/DDBJ databases">
        <title>Marinomonas pontica sp. nov., isolated from the Black Sea.</title>
        <authorList>
            <person name="Zhao L.-H."/>
            <person name="Xue J.-H."/>
        </authorList>
    </citation>
    <scope>NUCLEOTIDE SEQUENCE</scope>
    <source>
        <strain evidence="8">E8</strain>
    </source>
</reference>
<feature type="active site" description="Proton donor/acceptor" evidence="7">
    <location>
        <position position="181"/>
    </location>
</feature>
<keyword evidence="5 7" id="KW-0413">Isomerase</keyword>
<keyword evidence="6 7" id="KW-0961">Cell wall biogenesis/degradation</keyword>
<evidence type="ECO:0000256" key="6">
    <source>
        <dbReference type="ARBA" id="ARBA00023316"/>
    </source>
</evidence>
<dbReference type="AlphaFoldDB" id="A0A9X1IP33"/>
<dbReference type="InterPro" id="IPR018187">
    <property type="entry name" value="Asp/Glu_racemase_AS_1"/>
</dbReference>
<dbReference type="Gene3D" id="3.40.50.1860">
    <property type="match status" value="2"/>
</dbReference>
<keyword evidence="3 7" id="KW-0133">Cell shape</keyword>
<comment type="catalytic activity">
    <reaction evidence="1 7">
        <text>L-glutamate = D-glutamate</text>
        <dbReference type="Rhea" id="RHEA:12813"/>
        <dbReference type="ChEBI" id="CHEBI:29985"/>
        <dbReference type="ChEBI" id="CHEBI:29986"/>
        <dbReference type="EC" id="5.1.1.3"/>
    </reaction>
</comment>
<keyword evidence="9" id="KW-1185">Reference proteome</keyword>